<comment type="caution">
    <text evidence="3">The sequence shown here is derived from an EMBL/GenBank/DDBJ whole genome shotgun (WGS) entry which is preliminary data.</text>
</comment>
<gene>
    <name evidence="3" type="ORF">RDB_LOCUS134202</name>
</gene>
<feature type="domain" description="DUF7918" evidence="2">
    <location>
        <begin position="17"/>
        <end position="216"/>
    </location>
</feature>
<dbReference type="Proteomes" id="UP000663850">
    <property type="component" value="Unassembled WGS sequence"/>
</dbReference>
<dbReference type="EMBL" id="CAJMWZ010007079">
    <property type="protein sequence ID" value="CAE6532657.1"/>
    <property type="molecule type" value="Genomic_DNA"/>
</dbReference>
<dbReference type="PANTHER" id="PTHR36223:SF1">
    <property type="entry name" value="TRANSCRIPTION ELONGATION FACTOR EAF N-TERMINAL DOMAIN-CONTAINING PROTEIN"/>
    <property type="match status" value="1"/>
</dbReference>
<proteinExistence type="predicted"/>
<accession>A0A8H3DMP0</accession>
<evidence type="ECO:0000259" key="2">
    <source>
        <dbReference type="Pfam" id="PF25534"/>
    </source>
</evidence>
<reference evidence="3" key="1">
    <citation type="submission" date="2021-01" db="EMBL/GenBank/DDBJ databases">
        <authorList>
            <person name="Kaushik A."/>
        </authorList>
    </citation>
    <scope>NUCLEOTIDE SEQUENCE</scope>
    <source>
        <strain evidence="3">Type strain: AG8-Rh-89/</strain>
    </source>
</reference>
<evidence type="ECO:0000313" key="4">
    <source>
        <dbReference type="Proteomes" id="UP000663850"/>
    </source>
</evidence>
<sequence>MPLNHMGISIWIADSEGNELPGYNVKLVKDNEIECWIPSTEGSNFKIMWKILNPMSEFDLAVQPYLDGTGLVGRIWRKTGRFPGRVYELDSQQTGPSTVRLYKFGKRVLTDSEDASRPSDTQLHYLNTIMAKFTWGLIGAVQQVLTYEVPQEATPFNEKSVKKGHSGSAELGRTETRAQLPNQKGVFHSSTAIEPAVFVFRYAPRDWLKARDIIPCSPQANPQIRPKRERSFDSDVIDIDDLPSDDEVKKHTVPAFTASRKKQRTAKQKGTGVKTETKTK</sequence>
<feature type="region of interest" description="Disordered" evidence="1">
    <location>
        <begin position="243"/>
        <end position="280"/>
    </location>
</feature>
<dbReference type="PANTHER" id="PTHR36223">
    <property type="entry name" value="BETA-LACTAMASE-TYPE TRANSPEPTIDASE FOLD DOMAIN CONTAINING PROTEIN"/>
    <property type="match status" value="1"/>
</dbReference>
<name>A0A8H3DMP0_9AGAM</name>
<evidence type="ECO:0000313" key="3">
    <source>
        <dbReference type="EMBL" id="CAE6532657.1"/>
    </source>
</evidence>
<protein>
    <recommendedName>
        <fullName evidence="2">DUF7918 domain-containing protein</fullName>
    </recommendedName>
</protein>
<evidence type="ECO:0000256" key="1">
    <source>
        <dbReference type="SAM" id="MobiDB-lite"/>
    </source>
</evidence>
<organism evidence="3 4">
    <name type="scientific">Rhizoctonia solani</name>
    <dbReference type="NCBI Taxonomy" id="456999"/>
    <lineage>
        <taxon>Eukaryota</taxon>
        <taxon>Fungi</taxon>
        <taxon>Dikarya</taxon>
        <taxon>Basidiomycota</taxon>
        <taxon>Agaricomycotina</taxon>
        <taxon>Agaricomycetes</taxon>
        <taxon>Cantharellales</taxon>
        <taxon>Ceratobasidiaceae</taxon>
        <taxon>Rhizoctonia</taxon>
    </lineage>
</organism>
<dbReference type="InterPro" id="IPR057678">
    <property type="entry name" value="DUF7918"/>
</dbReference>
<dbReference type="AlphaFoldDB" id="A0A8H3DMP0"/>
<dbReference type="Pfam" id="PF25534">
    <property type="entry name" value="DUF7918"/>
    <property type="match status" value="1"/>
</dbReference>